<evidence type="ECO:0000259" key="1">
    <source>
        <dbReference type="Pfam" id="PF07045"/>
    </source>
</evidence>
<evidence type="ECO:0000313" key="2">
    <source>
        <dbReference type="EMBL" id="MCX5571222.1"/>
    </source>
</evidence>
<proteinExistence type="predicted"/>
<protein>
    <submittedName>
        <fullName evidence="2">DUF1330 domain-containing protein</fullName>
    </submittedName>
</protein>
<accession>A0A9X3E5R6</accession>
<dbReference type="Proteomes" id="UP001144805">
    <property type="component" value="Unassembled WGS sequence"/>
</dbReference>
<dbReference type="InterPro" id="IPR010753">
    <property type="entry name" value="DUF1330"/>
</dbReference>
<reference evidence="2" key="1">
    <citation type="submission" date="2022-11" db="EMBL/GenBank/DDBJ databases">
        <title>Biodiversity and phylogenetic relationships of bacteria.</title>
        <authorList>
            <person name="Machado R.A.R."/>
            <person name="Bhat A."/>
            <person name="Loulou A."/>
            <person name="Kallel S."/>
        </authorList>
    </citation>
    <scope>NUCLEOTIDE SEQUENCE</scope>
    <source>
        <strain evidence="2">K-TC2</strain>
    </source>
</reference>
<gene>
    <name evidence="2" type="ORF">OSH07_18615</name>
</gene>
<dbReference type="PANTHER" id="PTHR41521">
    <property type="match status" value="1"/>
</dbReference>
<name>A0A9X3E5R6_9HYPH</name>
<sequence>MTAYVIATMSIHDPATYKKYTDRTPPIVKRHGGRFLTRGDEVFTAEGTPFTDRMVILEFPSKEHVDAWIKDPDYVEACQFRYAASTGRMIVQESRGNTEDPDPRL</sequence>
<keyword evidence="3" id="KW-1185">Reference proteome</keyword>
<dbReference type="SUPFAM" id="SSF54909">
    <property type="entry name" value="Dimeric alpha+beta barrel"/>
    <property type="match status" value="1"/>
</dbReference>
<dbReference type="AlphaFoldDB" id="A0A9X3E5R6"/>
<dbReference type="Pfam" id="PF07045">
    <property type="entry name" value="DUF1330"/>
    <property type="match status" value="1"/>
</dbReference>
<organism evidence="2 3">
    <name type="scientific">Kaistia nematophila</name>
    <dbReference type="NCBI Taxonomy" id="2994654"/>
    <lineage>
        <taxon>Bacteria</taxon>
        <taxon>Pseudomonadati</taxon>
        <taxon>Pseudomonadota</taxon>
        <taxon>Alphaproteobacteria</taxon>
        <taxon>Hyphomicrobiales</taxon>
        <taxon>Kaistiaceae</taxon>
        <taxon>Kaistia</taxon>
    </lineage>
</organism>
<dbReference type="Gene3D" id="3.30.70.100">
    <property type="match status" value="1"/>
</dbReference>
<dbReference type="InterPro" id="IPR011008">
    <property type="entry name" value="Dimeric_a/b-barrel"/>
</dbReference>
<dbReference type="EMBL" id="JAPKNK010000009">
    <property type="protein sequence ID" value="MCX5571222.1"/>
    <property type="molecule type" value="Genomic_DNA"/>
</dbReference>
<dbReference type="PANTHER" id="PTHR41521:SF4">
    <property type="entry name" value="BLR0684 PROTEIN"/>
    <property type="match status" value="1"/>
</dbReference>
<dbReference type="RefSeq" id="WP_266340186.1">
    <property type="nucleotide sequence ID" value="NZ_JAPKNK010000009.1"/>
</dbReference>
<evidence type="ECO:0000313" key="3">
    <source>
        <dbReference type="Proteomes" id="UP001144805"/>
    </source>
</evidence>
<feature type="domain" description="DUF1330" evidence="1">
    <location>
        <begin position="2"/>
        <end position="91"/>
    </location>
</feature>
<comment type="caution">
    <text evidence="2">The sequence shown here is derived from an EMBL/GenBank/DDBJ whole genome shotgun (WGS) entry which is preliminary data.</text>
</comment>